<dbReference type="Pfam" id="PF13302">
    <property type="entry name" value="Acetyltransf_3"/>
    <property type="match status" value="1"/>
</dbReference>
<dbReference type="Proteomes" id="UP000215005">
    <property type="component" value="Chromosome"/>
</dbReference>
<dbReference type="InterPro" id="IPR016181">
    <property type="entry name" value="Acyl_CoA_acyltransferase"/>
</dbReference>
<dbReference type="PROSITE" id="PS51186">
    <property type="entry name" value="GNAT"/>
    <property type="match status" value="1"/>
</dbReference>
<dbReference type="InterPro" id="IPR051908">
    <property type="entry name" value="Ribosomal_N-acetyltransferase"/>
</dbReference>
<gene>
    <name evidence="2" type="ORF">CDO52_21700</name>
</gene>
<dbReference type="Gene3D" id="3.40.630.30">
    <property type="match status" value="1"/>
</dbReference>
<evidence type="ECO:0000313" key="2">
    <source>
        <dbReference type="EMBL" id="ASU85062.1"/>
    </source>
</evidence>
<proteinExistence type="predicted"/>
<evidence type="ECO:0000259" key="1">
    <source>
        <dbReference type="PROSITE" id="PS51186"/>
    </source>
</evidence>
<dbReference type="CDD" id="cd04301">
    <property type="entry name" value="NAT_SF"/>
    <property type="match status" value="1"/>
</dbReference>
<protein>
    <submittedName>
        <fullName evidence="2">N-acetyltransferase</fullName>
    </submittedName>
</protein>
<name>A0A223SAA4_9ACTN</name>
<organism evidence="2 3">
    <name type="scientific">Nocardiopsis gilva YIM 90087</name>
    <dbReference type="NCBI Taxonomy" id="1235441"/>
    <lineage>
        <taxon>Bacteria</taxon>
        <taxon>Bacillati</taxon>
        <taxon>Actinomycetota</taxon>
        <taxon>Actinomycetes</taxon>
        <taxon>Streptosporangiales</taxon>
        <taxon>Nocardiopsidaceae</taxon>
        <taxon>Nocardiopsis</taxon>
    </lineage>
</organism>
<dbReference type="PANTHER" id="PTHR43441:SF10">
    <property type="entry name" value="ACETYLTRANSFERASE"/>
    <property type="match status" value="1"/>
</dbReference>
<dbReference type="GO" id="GO:1990189">
    <property type="term" value="F:protein N-terminal-serine acetyltransferase activity"/>
    <property type="evidence" value="ECO:0007669"/>
    <property type="project" value="TreeGrafter"/>
</dbReference>
<dbReference type="EMBL" id="CP022753">
    <property type="protein sequence ID" value="ASU85062.1"/>
    <property type="molecule type" value="Genomic_DNA"/>
</dbReference>
<dbReference type="KEGG" id="ngv:CDO52_21700"/>
<evidence type="ECO:0000313" key="3">
    <source>
        <dbReference type="Proteomes" id="UP000215005"/>
    </source>
</evidence>
<dbReference type="PANTHER" id="PTHR43441">
    <property type="entry name" value="RIBOSOMAL-PROTEIN-SERINE ACETYLTRANSFERASE"/>
    <property type="match status" value="1"/>
</dbReference>
<dbReference type="SUPFAM" id="SSF55729">
    <property type="entry name" value="Acyl-CoA N-acyltransferases (Nat)"/>
    <property type="match status" value="1"/>
</dbReference>
<sequence>MSGLVQSKIDGDGVLLRPWQAADRAAVRAGYADPDIQRWHCVSMTDDEAREWIDSWSDRWCKETGAGWAVVDVAGMGEVVGQISLCRLNLHEGLAEVSYWVLPAARGRGVASRALSSVTSWSFAELGLHRIEVCHSTMNPVSYGVARRAGFTAEGTKRGEIRHADGWHDMHIHARLDTDE</sequence>
<keyword evidence="3" id="KW-1185">Reference proteome</keyword>
<keyword evidence="2" id="KW-0808">Transferase</keyword>
<reference evidence="2 3" key="1">
    <citation type="submission" date="2017-08" db="EMBL/GenBank/DDBJ databases">
        <title>The complete genome sequence of Nocardiopsis gilva YIM 90087.</title>
        <authorList>
            <person name="Yin M."/>
            <person name="Tang S."/>
        </authorList>
    </citation>
    <scope>NUCLEOTIDE SEQUENCE [LARGE SCALE GENOMIC DNA]</scope>
    <source>
        <strain evidence="2 3">YIM 90087</strain>
    </source>
</reference>
<feature type="domain" description="N-acetyltransferase" evidence="1">
    <location>
        <begin position="14"/>
        <end position="179"/>
    </location>
</feature>
<dbReference type="OrthoDB" id="2061990at2"/>
<accession>A0A223SAA4</accession>
<dbReference type="GO" id="GO:0005737">
    <property type="term" value="C:cytoplasm"/>
    <property type="evidence" value="ECO:0007669"/>
    <property type="project" value="TreeGrafter"/>
</dbReference>
<dbReference type="GO" id="GO:0008999">
    <property type="term" value="F:protein-N-terminal-alanine acetyltransferase activity"/>
    <property type="evidence" value="ECO:0007669"/>
    <property type="project" value="TreeGrafter"/>
</dbReference>
<dbReference type="InterPro" id="IPR000182">
    <property type="entry name" value="GNAT_dom"/>
</dbReference>
<dbReference type="AlphaFoldDB" id="A0A223SAA4"/>